<dbReference type="PANTHER" id="PTHR37314:SF4">
    <property type="entry name" value="UPF0700 TRANSMEMBRANE PROTEIN YOAK"/>
    <property type="match status" value="1"/>
</dbReference>
<organism evidence="2 3">
    <name type="scientific">Sphingobium terrigena</name>
    <dbReference type="NCBI Taxonomy" id="2304063"/>
    <lineage>
        <taxon>Bacteria</taxon>
        <taxon>Pseudomonadati</taxon>
        <taxon>Pseudomonadota</taxon>
        <taxon>Alphaproteobacteria</taxon>
        <taxon>Sphingomonadales</taxon>
        <taxon>Sphingomonadaceae</taxon>
        <taxon>Sphingobium</taxon>
    </lineage>
</organism>
<evidence type="ECO:0000313" key="3">
    <source>
        <dbReference type="Proteomes" id="UP000283469"/>
    </source>
</evidence>
<evidence type="ECO:0000313" key="2">
    <source>
        <dbReference type="EMBL" id="RJG52902.1"/>
    </source>
</evidence>
<keyword evidence="3" id="KW-1185">Reference proteome</keyword>
<dbReference type="Pfam" id="PF06912">
    <property type="entry name" value="DUF1275"/>
    <property type="match status" value="1"/>
</dbReference>
<feature type="transmembrane region" description="Helical" evidence="1">
    <location>
        <begin position="163"/>
        <end position="183"/>
    </location>
</feature>
<dbReference type="EMBL" id="QVRA01000020">
    <property type="protein sequence ID" value="RJG52902.1"/>
    <property type="molecule type" value="Genomic_DNA"/>
</dbReference>
<comment type="caution">
    <text evidence="2">The sequence shown here is derived from an EMBL/GenBank/DDBJ whole genome shotgun (WGS) entry which is preliminary data.</text>
</comment>
<accession>A0A418YNR1</accession>
<dbReference type="OrthoDB" id="885342at2"/>
<feature type="transmembrane region" description="Helical" evidence="1">
    <location>
        <begin position="189"/>
        <end position="206"/>
    </location>
</feature>
<dbReference type="PANTHER" id="PTHR37314">
    <property type="entry name" value="SLR0142 PROTEIN"/>
    <property type="match status" value="1"/>
</dbReference>
<dbReference type="AlphaFoldDB" id="A0A418YNR1"/>
<keyword evidence="1" id="KW-1133">Transmembrane helix</keyword>
<dbReference type="Proteomes" id="UP000283469">
    <property type="component" value="Unassembled WGS sequence"/>
</dbReference>
<keyword evidence="1" id="KW-0812">Transmembrane</keyword>
<reference evidence="2 3" key="1">
    <citation type="submission" date="2018-08" db="EMBL/GenBank/DDBJ databases">
        <title>Sphingobium sp. EO9.</title>
        <authorList>
            <person name="Park Y."/>
            <person name="Kim K.H."/>
            <person name="Jeon C.O."/>
        </authorList>
    </citation>
    <scope>NUCLEOTIDE SEQUENCE [LARGE SCALE GENOMIC DNA]</scope>
    <source>
        <strain evidence="2 3">EO9</strain>
    </source>
</reference>
<keyword evidence="1" id="KW-0472">Membrane</keyword>
<feature type="transmembrane region" description="Helical" evidence="1">
    <location>
        <begin position="56"/>
        <end position="76"/>
    </location>
</feature>
<name>A0A418YNR1_9SPHN</name>
<feature type="transmembrane region" description="Helical" evidence="1">
    <location>
        <begin position="88"/>
        <end position="112"/>
    </location>
</feature>
<protein>
    <submittedName>
        <fullName evidence="2">DUF1275 domain-containing protein</fullName>
    </submittedName>
</protein>
<dbReference type="RefSeq" id="WP_119748741.1">
    <property type="nucleotide sequence ID" value="NZ_QVRA01000020.1"/>
</dbReference>
<evidence type="ECO:0000256" key="1">
    <source>
        <dbReference type="SAM" id="Phobius"/>
    </source>
</evidence>
<dbReference type="InterPro" id="IPR010699">
    <property type="entry name" value="DUF1275"/>
</dbReference>
<proteinExistence type="predicted"/>
<sequence length="221" mass="23330">MNRYDRKIWGLAACFAALAGYVDALGFLYLGGFFVSFMSGNSTRLAVGLSTHFSDAATAAGLIASFVIGVMLGSLCGRVIQHSRHSALMYLIAALLTISALLAIIDANWAAAAALAMAMGAENALFERDGEVQIGLTYMTGTLVKFGQRLLSALMGGDRFGWLPYLLLWLGLVTGAVLGAVSYRLVGNSAIWAAAGAAFLLGSWLHHRRVPLAASIARRGN</sequence>
<gene>
    <name evidence="2" type="ORF">D0Z70_17830</name>
</gene>